<gene>
    <name evidence="1" type="ORF">Nepgr_023202</name>
</gene>
<evidence type="ECO:0000313" key="2">
    <source>
        <dbReference type="Proteomes" id="UP001279734"/>
    </source>
</evidence>
<keyword evidence="2" id="KW-1185">Reference proteome</keyword>
<comment type="caution">
    <text evidence="1">The sequence shown here is derived from an EMBL/GenBank/DDBJ whole genome shotgun (WGS) entry which is preliminary data.</text>
</comment>
<evidence type="ECO:0000313" key="1">
    <source>
        <dbReference type="EMBL" id="GMH21360.1"/>
    </source>
</evidence>
<accession>A0AAD3XYW3</accession>
<organism evidence="1 2">
    <name type="scientific">Nepenthes gracilis</name>
    <name type="common">Slender pitcher plant</name>
    <dbReference type="NCBI Taxonomy" id="150966"/>
    <lineage>
        <taxon>Eukaryota</taxon>
        <taxon>Viridiplantae</taxon>
        <taxon>Streptophyta</taxon>
        <taxon>Embryophyta</taxon>
        <taxon>Tracheophyta</taxon>
        <taxon>Spermatophyta</taxon>
        <taxon>Magnoliopsida</taxon>
        <taxon>eudicotyledons</taxon>
        <taxon>Gunneridae</taxon>
        <taxon>Pentapetalae</taxon>
        <taxon>Caryophyllales</taxon>
        <taxon>Nepenthaceae</taxon>
        <taxon>Nepenthes</taxon>
    </lineage>
</organism>
<proteinExistence type="predicted"/>
<dbReference type="AlphaFoldDB" id="A0AAD3XYW3"/>
<reference evidence="1" key="1">
    <citation type="submission" date="2023-05" db="EMBL/GenBank/DDBJ databases">
        <title>Nepenthes gracilis genome sequencing.</title>
        <authorList>
            <person name="Fukushima K."/>
        </authorList>
    </citation>
    <scope>NUCLEOTIDE SEQUENCE</scope>
    <source>
        <strain evidence="1">SING2019-196</strain>
    </source>
</reference>
<name>A0AAD3XYW3_NEPGR</name>
<sequence>MGASMLMVGDAAEIGSFLWVCFSIFLDDPWISLSEIQVPRLLGASLMSKFWLGPAHGTPYFCLVSLGKEFCDFLCGHMGASLLMAQPMYSLKLDIDLIFDGSLLWWKPTEGRPRNGIYAVSYGTTNRAAGVKCGMDCVYGVIRIYRSVEVKTNADHRFQVLVWVSK</sequence>
<protein>
    <submittedName>
        <fullName evidence="1">Uncharacterized protein</fullName>
    </submittedName>
</protein>
<dbReference type="EMBL" id="BSYO01000023">
    <property type="protein sequence ID" value="GMH21360.1"/>
    <property type="molecule type" value="Genomic_DNA"/>
</dbReference>
<dbReference type="Proteomes" id="UP001279734">
    <property type="component" value="Unassembled WGS sequence"/>
</dbReference>